<dbReference type="AlphaFoldDB" id="A0A4C1V001"/>
<dbReference type="EMBL" id="BGZK01000245">
    <property type="protein sequence ID" value="GBP31374.1"/>
    <property type="molecule type" value="Genomic_DNA"/>
</dbReference>
<name>A0A4C1V001_EUMVA</name>
<evidence type="ECO:0000313" key="1">
    <source>
        <dbReference type="EMBL" id="GBP31374.1"/>
    </source>
</evidence>
<protein>
    <submittedName>
        <fullName evidence="1">Uncharacterized protein</fullName>
    </submittedName>
</protein>
<accession>A0A4C1V001</accession>
<comment type="caution">
    <text evidence="1">The sequence shown here is derived from an EMBL/GenBank/DDBJ whole genome shotgun (WGS) entry which is preliminary data.</text>
</comment>
<organism evidence="1 2">
    <name type="scientific">Eumeta variegata</name>
    <name type="common">Bagworm moth</name>
    <name type="synonym">Eumeta japonica</name>
    <dbReference type="NCBI Taxonomy" id="151549"/>
    <lineage>
        <taxon>Eukaryota</taxon>
        <taxon>Metazoa</taxon>
        <taxon>Ecdysozoa</taxon>
        <taxon>Arthropoda</taxon>
        <taxon>Hexapoda</taxon>
        <taxon>Insecta</taxon>
        <taxon>Pterygota</taxon>
        <taxon>Neoptera</taxon>
        <taxon>Endopterygota</taxon>
        <taxon>Lepidoptera</taxon>
        <taxon>Glossata</taxon>
        <taxon>Ditrysia</taxon>
        <taxon>Tineoidea</taxon>
        <taxon>Psychidae</taxon>
        <taxon>Oiketicinae</taxon>
        <taxon>Eumeta</taxon>
    </lineage>
</organism>
<proteinExistence type="predicted"/>
<gene>
    <name evidence="1" type="ORF">EVAR_13494_1</name>
</gene>
<dbReference type="Proteomes" id="UP000299102">
    <property type="component" value="Unassembled WGS sequence"/>
</dbReference>
<evidence type="ECO:0000313" key="2">
    <source>
        <dbReference type="Proteomes" id="UP000299102"/>
    </source>
</evidence>
<sequence>MIPTRVRSFTRTFRGDAAPHDLRTLDGLESRPRAKSNFNYPDKDGTGRRHHAERFCDSFFFSLFQLSACLGGNFVGNKGIYSSTVSRAMMSSAITPSLKSVPFFVEEFHRARKPAPLHCFLVHDQSSDD</sequence>
<keyword evidence="2" id="KW-1185">Reference proteome</keyword>
<reference evidence="1 2" key="1">
    <citation type="journal article" date="2019" name="Commun. Biol.">
        <title>The bagworm genome reveals a unique fibroin gene that provides high tensile strength.</title>
        <authorList>
            <person name="Kono N."/>
            <person name="Nakamura H."/>
            <person name="Ohtoshi R."/>
            <person name="Tomita M."/>
            <person name="Numata K."/>
            <person name="Arakawa K."/>
        </authorList>
    </citation>
    <scope>NUCLEOTIDE SEQUENCE [LARGE SCALE GENOMIC DNA]</scope>
</reference>